<dbReference type="AlphaFoldDB" id="A0A8C9FXC7"/>
<name>A0A8C9FXC7_PAVCR</name>
<protein>
    <submittedName>
        <fullName evidence="1">Uncharacterized protein</fullName>
    </submittedName>
</protein>
<dbReference type="Ensembl" id="ENSPSTT00000023626.1">
    <property type="protein sequence ID" value="ENSPSTP00000022495.1"/>
    <property type="gene ID" value="ENSPSTG00000016509.1"/>
</dbReference>
<reference evidence="1" key="1">
    <citation type="submission" date="2025-08" db="UniProtKB">
        <authorList>
            <consortium name="Ensembl"/>
        </authorList>
    </citation>
    <scope>IDENTIFICATION</scope>
</reference>
<evidence type="ECO:0000313" key="2">
    <source>
        <dbReference type="Proteomes" id="UP000694428"/>
    </source>
</evidence>
<dbReference type="Proteomes" id="UP000694428">
    <property type="component" value="Unplaced"/>
</dbReference>
<accession>A0A8C9FXC7</accession>
<proteinExistence type="predicted"/>
<dbReference type="GO" id="GO:0005743">
    <property type="term" value="C:mitochondrial inner membrane"/>
    <property type="evidence" value="ECO:0007669"/>
    <property type="project" value="TreeGrafter"/>
</dbReference>
<dbReference type="GO" id="GO:0033617">
    <property type="term" value="P:mitochondrial respiratory chain complex IV assembly"/>
    <property type="evidence" value="ECO:0007669"/>
    <property type="project" value="TreeGrafter"/>
</dbReference>
<evidence type="ECO:0000313" key="1">
    <source>
        <dbReference type="Ensembl" id="ENSPSTP00000022495.1"/>
    </source>
</evidence>
<dbReference type="GO" id="GO:0032981">
    <property type="term" value="P:mitochondrial respiratory chain complex I assembly"/>
    <property type="evidence" value="ECO:0007669"/>
    <property type="project" value="TreeGrafter"/>
</dbReference>
<organism evidence="1 2">
    <name type="scientific">Pavo cristatus</name>
    <name type="common">Indian peafowl</name>
    <name type="synonym">Blue peafowl</name>
    <dbReference type="NCBI Taxonomy" id="9049"/>
    <lineage>
        <taxon>Eukaryota</taxon>
        <taxon>Metazoa</taxon>
        <taxon>Chordata</taxon>
        <taxon>Craniata</taxon>
        <taxon>Vertebrata</taxon>
        <taxon>Euteleostomi</taxon>
        <taxon>Archelosauria</taxon>
        <taxon>Archosauria</taxon>
        <taxon>Dinosauria</taxon>
        <taxon>Saurischia</taxon>
        <taxon>Theropoda</taxon>
        <taxon>Coelurosauria</taxon>
        <taxon>Aves</taxon>
        <taxon>Neognathae</taxon>
        <taxon>Galloanserae</taxon>
        <taxon>Galliformes</taxon>
        <taxon>Phasianidae</taxon>
        <taxon>Phasianinae</taxon>
        <taxon>Pavo</taxon>
    </lineage>
</organism>
<keyword evidence="2" id="KW-1185">Reference proteome</keyword>
<dbReference type="PANTHER" id="PTHR47148">
    <property type="entry name" value="CYTOCHROME C OXIDASE ASSEMBLY FACTOR 1 HOMOLOG"/>
    <property type="match status" value="1"/>
</dbReference>
<reference evidence="1" key="2">
    <citation type="submission" date="2025-09" db="UniProtKB">
        <authorList>
            <consortium name="Ensembl"/>
        </authorList>
    </citation>
    <scope>IDENTIFICATION</scope>
</reference>
<dbReference type="PANTHER" id="PTHR47148:SF1">
    <property type="entry name" value="CYTOCHROME C OXIDASE ASSEMBLY FACTOR 1 HOMOLOG"/>
    <property type="match status" value="1"/>
</dbReference>
<sequence>TSLCLGFNISFGRAAVSWLPLEKLFARMRYYQQALEHLNNNPAALEARGASPLKVCNIQLTDRNNQRLPHDLGERVPLQGNRVGCQLMNPSLTVTIFRSVSRSSLQIAVASLPPRYVPH</sequence>